<dbReference type="RefSeq" id="WP_220102338.1">
    <property type="nucleotide sequence ID" value="NZ_JAHZSS010000001.1"/>
</dbReference>
<dbReference type="Proteomes" id="UP001166251">
    <property type="component" value="Unassembled WGS sequence"/>
</dbReference>
<organism evidence="2 3">
    <name type="scientific">Neiella holothuriorum</name>
    <dbReference type="NCBI Taxonomy" id="2870530"/>
    <lineage>
        <taxon>Bacteria</taxon>
        <taxon>Pseudomonadati</taxon>
        <taxon>Pseudomonadota</taxon>
        <taxon>Gammaproteobacteria</taxon>
        <taxon>Alteromonadales</taxon>
        <taxon>Echinimonadaceae</taxon>
        <taxon>Neiella</taxon>
    </lineage>
</organism>
<reference evidence="2" key="1">
    <citation type="submission" date="2021-07" db="EMBL/GenBank/DDBJ databases">
        <title>Neiella marina sp. nov., isolated from the intestinal content of sea cucumber Apostichopus japonicus.</title>
        <authorList>
            <person name="Bai X."/>
        </authorList>
    </citation>
    <scope>NUCLEOTIDE SEQUENCE</scope>
    <source>
        <strain evidence="2">126</strain>
    </source>
</reference>
<evidence type="ECO:0000313" key="2">
    <source>
        <dbReference type="EMBL" id="MBW8189665.1"/>
    </source>
</evidence>
<feature type="transmembrane region" description="Helical" evidence="1">
    <location>
        <begin position="12"/>
        <end position="33"/>
    </location>
</feature>
<proteinExistence type="predicted"/>
<keyword evidence="3" id="KW-1185">Reference proteome</keyword>
<protein>
    <submittedName>
        <fullName evidence="2">Uncharacterized protein</fullName>
    </submittedName>
</protein>
<sequence>MAMLDHTQLKLGGSMGLLAILLGVALLCMLGFYKHIDYFNQLTASLARRGFNMAKFSTSYFDFGSKGCLKKLRKIESIFHGNFTNQERALVSKCRWAFRLQVIPIMLLLGSTALALIES</sequence>
<gene>
    <name evidence="2" type="ORF">K0504_01340</name>
</gene>
<feature type="transmembrane region" description="Helical" evidence="1">
    <location>
        <begin position="96"/>
        <end position="117"/>
    </location>
</feature>
<name>A0ABS7EBQ2_9GAMM</name>
<evidence type="ECO:0000313" key="3">
    <source>
        <dbReference type="Proteomes" id="UP001166251"/>
    </source>
</evidence>
<keyword evidence="1" id="KW-1133">Transmembrane helix</keyword>
<keyword evidence="1" id="KW-0812">Transmembrane</keyword>
<comment type="caution">
    <text evidence="2">The sequence shown here is derived from an EMBL/GenBank/DDBJ whole genome shotgun (WGS) entry which is preliminary data.</text>
</comment>
<keyword evidence="1" id="KW-0472">Membrane</keyword>
<dbReference type="EMBL" id="JAHZSS010000001">
    <property type="protein sequence ID" value="MBW8189665.1"/>
    <property type="molecule type" value="Genomic_DNA"/>
</dbReference>
<accession>A0ABS7EBQ2</accession>
<evidence type="ECO:0000256" key="1">
    <source>
        <dbReference type="SAM" id="Phobius"/>
    </source>
</evidence>